<dbReference type="InterPro" id="IPR041525">
    <property type="entry name" value="N/Namide_PRibTrfase"/>
</dbReference>
<dbReference type="CDD" id="cd01401">
    <property type="entry name" value="PncB_like"/>
    <property type="match status" value="1"/>
</dbReference>
<evidence type="ECO:0000256" key="6">
    <source>
        <dbReference type="ARBA" id="ARBA00022642"/>
    </source>
</evidence>
<comment type="caution">
    <text evidence="11">The sequence shown here is derived from an EMBL/GenBank/DDBJ whole genome shotgun (WGS) entry which is preliminary data.</text>
</comment>
<evidence type="ECO:0000256" key="3">
    <source>
        <dbReference type="ARBA" id="ARBA00013236"/>
    </source>
</evidence>
<feature type="domain" description="Nicotinate/nicotinamide phosphoribosyltransferase" evidence="9">
    <location>
        <begin position="178"/>
        <end position="411"/>
    </location>
</feature>
<dbReference type="Pfam" id="PF04095">
    <property type="entry name" value="NAPRTase"/>
    <property type="match status" value="1"/>
</dbReference>
<dbReference type="InterPro" id="IPR040727">
    <property type="entry name" value="NAPRTase_N"/>
</dbReference>
<evidence type="ECO:0000259" key="9">
    <source>
        <dbReference type="Pfam" id="PF04095"/>
    </source>
</evidence>
<dbReference type="NCBIfam" id="NF003704">
    <property type="entry name" value="PRK05321.1"/>
    <property type="match status" value="1"/>
</dbReference>
<organism evidence="11 12">
    <name type="scientific">Vibrio lentus</name>
    <dbReference type="NCBI Taxonomy" id="136468"/>
    <lineage>
        <taxon>Bacteria</taxon>
        <taxon>Pseudomonadati</taxon>
        <taxon>Pseudomonadota</taxon>
        <taxon>Gammaproteobacteria</taxon>
        <taxon>Vibrionales</taxon>
        <taxon>Vibrionaceae</taxon>
        <taxon>Vibrio</taxon>
    </lineage>
</organism>
<dbReference type="GO" id="GO:0016757">
    <property type="term" value="F:glycosyltransferase activity"/>
    <property type="evidence" value="ECO:0007669"/>
    <property type="project" value="UniProtKB-KW"/>
</dbReference>
<keyword evidence="6 7" id="KW-0662">Pyridine nucleotide biosynthesis</keyword>
<dbReference type="PANTHER" id="PTHR11098">
    <property type="entry name" value="NICOTINATE PHOSPHORIBOSYLTRANSFERASE"/>
    <property type="match status" value="1"/>
</dbReference>
<dbReference type="SMR" id="A0A2N7BJS2"/>
<name>A0A2N7BJS2_9VIBR</name>
<dbReference type="UniPathway" id="UPA00253">
    <property type="reaction ID" value="UER00457"/>
</dbReference>
<evidence type="ECO:0000256" key="2">
    <source>
        <dbReference type="ARBA" id="ARBA00010897"/>
    </source>
</evidence>
<dbReference type="PIRSF" id="PIRSF000484">
    <property type="entry name" value="NAPRT"/>
    <property type="match status" value="1"/>
</dbReference>
<dbReference type="SUPFAM" id="SSF51690">
    <property type="entry name" value="Nicotinate/Quinolinate PRTase C-terminal domain-like"/>
    <property type="match status" value="1"/>
</dbReference>
<keyword evidence="11" id="KW-0808">Transferase</keyword>
<protein>
    <recommendedName>
        <fullName evidence="3 7">Nicotinate phosphoribosyltransferase</fullName>
        <shortName evidence="7">NAPRTase</shortName>
        <ecNumber evidence="3 7">6.3.4.21</ecNumber>
    </recommendedName>
</protein>
<feature type="modified residue" description="Phosphohistidine; by autocatalysis" evidence="7">
    <location>
        <position position="231"/>
    </location>
</feature>
<dbReference type="EC" id="6.3.4.21" evidence="3 7"/>
<proteinExistence type="inferred from homology"/>
<comment type="pathway">
    <text evidence="1 7 8">Cofactor biosynthesis; NAD(+) biosynthesis; nicotinate D-ribonucleotide from nicotinate: step 1/1.</text>
</comment>
<comment type="catalytic activity">
    <reaction evidence="7 8">
        <text>5-phospho-alpha-D-ribose 1-diphosphate + nicotinate + ATP + H2O = nicotinate beta-D-ribonucleotide + ADP + phosphate + diphosphate</text>
        <dbReference type="Rhea" id="RHEA:36163"/>
        <dbReference type="ChEBI" id="CHEBI:15377"/>
        <dbReference type="ChEBI" id="CHEBI:30616"/>
        <dbReference type="ChEBI" id="CHEBI:32544"/>
        <dbReference type="ChEBI" id="CHEBI:33019"/>
        <dbReference type="ChEBI" id="CHEBI:43474"/>
        <dbReference type="ChEBI" id="CHEBI:57502"/>
        <dbReference type="ChEBI" id="CHEBI:58017"/>
        <dbReference type="ChEBI" id="CHEBI:456216"/>
        <dbReference type="EC" id="6.3.4.21"/>
    </reaction>
</comment>
<comment type="PTM">
    <text evidence="7 8">Transiently phosphorylated on a His residue during the reaction cycle. Phosphorylation strongly increases the affinity for substrates and increases the rate of nicotinate D-ribonucleotide production. Dephosphorylation regenerates the low-affinity form of the enzyme, leading to product release.</text>
</comment>
<dbReference type="SUPFAM" id="SSF54675">
    <property type="entry name" value="Nicotinate/Quinolinate PRTase N-terminal domain-like"/>
    <property type="match status" value="1"/>
</dbReference>
<sequence>MSDKLFSSRIIQSALDFDVYKVNMMAAVASYYPDIEVTYKFIVRSDEDLSTLLPEVKKQVNQLQKIKFTSEQLQYIKNVAPYLPTEFIESLKSFCFTPNRNVSFNIKCNSNGKNQLHITIEGLWQEVILYETLIMSIVSEVRSRTLWAEIPSDHFLAVLHEKVHFLKAELKRRNITNFKFADMSTRRRFSYKTQKLMLDYIRSTLPECLTGTSNYHLAHKLGLTPIGTVAHEWFMGHQALANVQDSQKVALQRWHNMFDGALGIALTDTIGIDAFLTDFDESLSHAYSGVRHDSGCPFEWGEKVIKHYQSHGIDPMSKTLVFTDGLNFEQALDICEHFQHRVQVSFGIGTFLANDMGNYSNDNGKAYSPLSIVIKMVTCNGSPVAKISDEPEKAMCEDIFFLMNLKRRFKQDLNLDHCHKLINRLQNEGQNYLLEI</sequence>
<dbReference type="InterPro" id="IPR006406">
    <property type="entry name" value="Nic_PRibTrfase"/>
</dbReference>
<dbReference type="EMBL" id="MCSI01000164">
    <property type="protein sequence ID" value="PME56876.1"/>
    <property type="molecule type" value="Genomic_DNA"/>
</dbReference>
<evidence type="ECO:0000256" key="7">
    <source>
        <dbReference type="HAMAP-Rule" id="MF_00570"/>
    </source>
</evidence>
<dbReference type="HAMAP" id="MF_00570">
    <property type="entry name" value="NAPRTase"/>
    <property type="match status" value="1"/>
</dbReference>
<keyword evidence="5 7" id="KW-0436">Ligase</keyword>
<dbReference type="Proteomes" id="UP000235778">
    <property type="component" value="Unassembled WGS sequence"/>
</dbReference>
<evidence type="ECO:0000256" key="1">
    <source>
        <dbReference type="ARBA" id="ARBA00004952"/>
    </source>
</evidence>
<evidence type="ECO:0000256" key="8">
    <source>
        <dbReference type="RuleBase" id="RU003838"/>
    </source>
</evidence>
<dbReference type="GO" id="GO:0004516">
    <property type="term" value="F:nicotinate phosphoribosyltransferase activity"/>
    <property type="evidence" value="ECO:0007669"/>
    <property type="project" value="UniProtKB-UniRule"/>
</dbReference>
<evidence type="ECO:0000313" key="12">
    <source>
        <dbReference type="Proteomes" id="UP000235778"/>
    </source>
</evidence>
<dbReference type="GO" id="GO:0005829">
    <property type="term" value="C:cytosol"/>
    <property type="evidence" value="ECO:0007669"/>
    <property type="project" value="TreeGrafter"/>
</dbReference>
<comment type="function">
    <text evidence="7 8">Catalyzes the synthesis of beta-nicotinate D-ribonucleotide from nicotinate and 5-phospho-D-ribose 1-phosphate at the expense of ATP.</text>
</comment>
<dbReference type="AlphaFoldDB" id="A0A2N7BJS2"/>
<evidence type="ECO:0000256" key="5">
    <source>
        <dbReference type="ARBA" id="ARBA00022598"/>
    </source>
</evidence>
<accession>A0A2N7BJS2</accession>
<dbReference type="NCBIfam" id="TIGR01514">
    <property type="entry name" value="NAPRTase"/>
    <property type="match status" value="1"/>
</dbReference>
<dbReference type="Pfam" id="PF17767">
    <property type="entry name" value="NAPRTase_N"/>
    <property type="match status" value="1"/>
</dbReference>
<dbReference type="PANTHER" id="PTHR11098:SF1">
    <property type="entry name" value="NICOTINATE PHOSPHORIBOSYLTRANSFERASE"/>
    <property type="match status" value="1"/>
</dbReference>
<dbReference type="RefSeq" id="WP_102267743.1">
    <property type="nucleotide sequence ID" value="NZ_MCSH01000131.1"/>
</dbReference>
<comment type="similarity">
    <text evidence="2 7 8">Belongs to the NAPRTase family.</text>
</comment>
<gene>
    <name evidence="7" type="primary">pncB</name>
    <name evidence="11" type="ORF">BCV30_18025</name>
</gene>
<dbReference type="InterPro" id="IPR036068">
    <property type="entry name" value="Nicotinate_pribotase-like_C"/>
</dbReference>
<evidence type="ECO:0000313" key="11">
    <source>
        <dbReference type="EMBL" id="PME56876.1"/>
    </source>
</evidence>
<feature type="domain" description="Nicotinate phosphoribosyltransferase N-terminal" evidence="10">
    <location>
        <begin position="15"/>
        <end position="139"/>
    </location>
</feature>
<dbReference type="Gene3D" id="3.20.140.10">
    <property type="entry name" value="nicotinate phosphoribosyltransferase"/>
    <property type="match status" value="1"/>
</dbReference>
<dbReference type="GO" id="GO:0034355">
    <property type="term" value="P:NAD+ biosynthetic process via the salvage pathway"/>
    <property type="evidence" value="ECO:0007669"/>
    <property type="project" value="TreeGrafter"/>
</dbReference>
<keyword evidence="11" id="KW-0328">Glycosyltransferase</keyword>
<reference evidence="12" key="1">
    <citation type="submission" date="2016-07" db="EMBL/GenBank/DDBJ databases">
        <title>Nontailed viruses are major unrecognized killers of bacteria in the ocean.</title>
        <authorList>
            <person name="Kauffman K."/>
            <person name="Hussain F."/>
            <person name="Yang J."/>
            <person name="Arevalo P."/>
            <person name="Brown J."/>
            <person name="Cutler M."/>
            <person name="Kelly L."/>
            <person name="Polz M.F."/>
        </authorList>
    </citation>
    <scope>NUCLEOTIDE SEQUENCE [LARGE SCALE GENOMIC DNA]</scope>
    <source>
        <strain evidence="12">10N.286.55.C1</strain>
    </source>
</reference>
<dbReference type="InterPro" id="IPR007229">
    <property type="entry name" value="Nic_PRibTrfase-Fam"/>
</dbReference>
<keyword evidence="4 7" id="KW-0597">Phosphoprotein</keyword>
<evidence type="ECO:0000259" key="10">
    <source>
        <dbReference type="Pfam" id="PF17767"/>
    </source>
</evidence>
<evidence type="ECO:0000256" key="4">
    <source>
        <dbReference type="ARBA" id="ARBA00022553"/>
    </source>
</evidence>